<evidence type="ECO:0000313" key="8">
    <source>
        <dbReference type="Proteomes" id="UP000316921"/>
    </source>
</evidence>
<dbReference type="Proteomes" id="UP000316921">
    <property type="component" value="Chromosome"/>
</dbReference>
<keyword evidence="2" id="KW-1003">Cell membrane</keyword>
<evidence type="ECO:0000256" key="6">
    <source>
        <dbReference type="SAM" id="Phobius"/>
    </source>
</evidence>
<feature type="transmembrane region" description="Helical" evidence="6">
    <location>
        <begin position="232"/>
        <end position="255"/>
    </location>
</feature>
<dbReference type="InterPro" id="IPR022791">
    <property type="entry name" value="L-PG_synthase/AglD"/>
</dbReference>
<keyword evidence="5 6" id="KW-0472">Membrane</keyword>
<gene>
    <name evidence="7" type="ORF">Pla133_26090</name>
</gene>
<evidence type="ECO:0008006" key="9">
    <source>
        <dbReference type="Google" id="ProtNLM"/>
    </source>
</evidence>
<dbReference type="GO" id="GO:0005886">
    <property type="term" value="C:plasma membrane"/>
    <property type="evidence" value="ECO:0007669"/>
    <property type="project" value="UniProtKB-SubCell"/>
</dbReference>
<dbReference type="EMBL" id="CP036287">
    <property type="protein sequence ID" value="QDU67522.1"/>
    <property type="molecule type" value="Genomic_DNA"/>
</dbReference>
<proteinExistence type="predicted"/>
<evidence type="ECO:0000256" key="2">
    <source>
        <dbReference type="ARBA" id="ARBA00022475"/>
    </source>
</evidence>
<keyword evidence="8" id="KW-1185">Reference proteome</keyword>
<dbReference type="KEGG" id="pbap:Pla133_26090"/>
<dbReference type="PANTHER" id="PTHR40277">
    <property type="entry name" value="BLL5419 PROTEIN"/>
    <property type="match status" value="1"/>
</dbReference>
<evidence type="ECO:0000256" key="5">
    <source>
        <dbReference type="ARBA" id="ARBA00023136"/>
    </source>
</evidence>
<organism evidence="7 8">
    <name type="scientific">Engelhardtia mirabilis</name>
    <dbReference type="NCBI Taxonomy" id="2528011"/>
    <lineage>
        <taxon>Bacteria</taxon>
        <taxon>Pseudomonadati</taxon>
        <taxon>Planctomycetota</taxon>
        <taxon>Planctomycetia</taxon>
        <taxon>Planctomycetia incertae sedis</taxon>
        <taxon>Engelhardtia</taxon>
    </lineage>
</organism>
<dbReference type="Pfam" id="PF03706">
    <property type="entry name" value="LPG_synthase_TM"/>
    <property type="match status" value="1"/>
</dbReference>
<evidence type="ECO:0000256" key="1">
    <source>
        <dbReference type="ARBA" id="ARBA00004651"/>
    </source>
</evidence>
<feature type="transmembrane region" description="Helical" evidence="6">
    <location>
        <begin position="301"/>
        <end position="325"/>
    </location>
</feature>
<comment type="subcellular location">
    <subcellularLocation>
        <location evidence="1">Cell membrane</location>
        <topology evidence="1">Multi-pass membrane protein</topology>
    </subcellularLocation>
</comment>
<dbReference type="RefSeq" id="WP_145065773.1">
    <property type="nucleotide sequence ID" value="NZ_CP036287.1"/>
</dbReference>
<keyword evidence="3 6" id="KW-0812">Transmembrane</keyword>
<keyword evidence="4 6" id="KW-1133">Transmembrane helix</keyword>
<name>A0A518BKM7_9BACT</name>
<dbReference type="PANTHER" id="PTHR40277:SF1">
    <property type="entry name" value="BLL5419 PROTEIN"/>
    <property type="match status" value="1"/>
</dbReference>
<feature type="transmembrane region" description="Helical" evidence="6">
    <location>
        <begin position="276"/>
        <end position="295"/>
    </location>
</feature>
<dbReference type="AlphaFoldDB" id="A0A518BKM7"/>
<feature type="transmembrane region" description="Helical" evidence="6">
    <location>
        <begin position="161"/>
        <end position="183"/>
    </location>
</feature>
<evidence type="ECO:0000256" key="4">
    <source>
        <dbReference type="ARBA" id="ARBA00022989"/>
    </source>
</evidence>
<reference evidence="7 8" key="1">
    <citation type="submission" date="2019-02" db="EMBL/GenBank/DDBJ databases">
        <title>Deep-cultivation of Planctomycetes and their phenomic and genomic characterization uncovers novel biology.</title>
        <authorList>
            <person name="Wiegand S."/>
            <person name="Jogler M."/>
            <person name="Boedeker C."/>
            <person name="Pinto D."/>
            <person name="Vollmers J."/>
            <person name="Rivas-Marin E."/>
            <person name="Kohn T."/>
            <person name="Peeters S.H."/>
            <person name="Heuer A."/>
            <person name="Rast P."/>
            <person name="Oberbeckmann S."/>
            <person name="Bunk B."/>
            <person name="Jeske O."/>
            <person name="Meyerdierks A."/>
            <person name="Storesund J.E."/>
            <person name="Kallscheuer N."/>
            <person name="Luecker S."/>
            <person name="Lage O.M."/>
            <person name="Pohl T."/>
            <person name="Merkel B.J."/>
            <person name="Hornburger P."/>
            <person name="Mueller R.-W."/>
            <person name="Bruemmer F."/>
            <person name="Labrenz M."/>
            <person name="Spormann A.M."/>
            <person name="Op den Camp H."/>
            <person name="Overmann J."/>
            <person name="Amann R."/>
            <person name="Jetten M.S.M."/>
            <person name="Mascher T."/>
            <person name="Medema M.H."/>
            <person name="Devos D.P."/>
            <person name="Kaster A.-K."/>
            <person name="Ovreas L."/>
            <person name="Rohde M."/>
            <person name="Galperin M.Y."/>
            <person name="Jogler C."/>
        </authorList>
    </citation>
    <scope>NUCLEOTIDE SEQUENCE [LARGE SCALE GENOMIC DNA]</scope>
    <source>
        <strain evidence="7 8">Pla133</strain>
    </source>
</reference>
<feature type="transmembrane region" description="Helical" evidence="6">
    <location>
        <begin position="120"/>
        <end position="141"/>
    </location>
</feature>
<evidence type="ECO:0000256" key="3">
    <source>
        <dbReference type="ARBA" id="ARBA00022692"/>
    </source>
</evidence>
<dbReference type="NCBIfam" id="TIGR00374">
    <property type="entry name" value="flippase-like domain"/>
    <property type="match status" value="1"/>
</dbReference>
<sequence>MSQPATGAKRWLRWAQPIVGALILAFVASRLPWSDQLVLTAADKTEHVLAGELEGDWKAGDGDGVVATFRPTERPGSLGTPWSPQAAYELTWTGERWEAQGQPVELRPSMPRVFADLNPYGLLVAMGCFFVALICGVTRWWRLLNLAGCVVRWWDTFRLTFLGLFFNMVVPGLTGGDLIKAVLVVRENPKKRADALVSVFVDRILGLGTLAALAAVVIFVIGGPFAPLKTPISVVLAIMVLGALTYVNPTLRRLVRFDALMAKLPLGEKFKQLDDAVVFYTGHPLELLFAIALSLGNHFGAISGVMALSIAFGMPLAAIGFWDYVAIVPVANIVSSLPIAPGGWGLGEAVYGYLYKLMGQSIAIGVAVSVTFRLCQILLGLIGGLYLLRPGASDEVHQAEAELL</sequence>
<feature type="transmembrane region" description="Helical" evidence="6">
    <location>
        <begin position="204"/>
        <end position="226"/>
    </location>
</feature>
<feature type="transmembrane region" description="Helical" evidence="6">
    <location>
        <begin position="361"/>
        <end position="388"/>
    </location>
</feature>
<protein>
    <recommendedName>
        <fullName evidence="9">Flippase-like domain-containing protein</fullName>
    </recommendedName>
</protein>
<evidence type="ECO:0000313" key="7">
    <source>
        <dbReference type="EMBL" id="QDU67522.1"/>
    </source>
</evidence>
<accession>A0A518BKM7</accession>